<evidence type="ECO:0000256" key="3">
    <source>
        <dbReference type="SAM" id="Phobius"/>
    </source>
</evidence>
<dbReference type="InterPro" id="IPR045307">
    <property type="entry name" value="ADCK1_dom"/>
</dbReference>
<dbReference type="InterPro" id="IPR051130">
    <property type="entry name" value="Mito_struct-func_regulator"/>
</dbReference>
<dbReference type="InterPro" id="IPR004147">
    <property type="entry name" value="ABC1_dom"/>
</dbReference>
<organism evidence="5 6">
    <name type="scientific">Ceratodon purpureus</name>
    <name type="common">Fire moss</name>
    <name type="synonym">Dicranum purpureum</name>
    <dbReference type="NCBI Taxonomy" id="3225"/>
    <lineage>
        <taxon>Eukaryota</taxon>
        <taxon>Viridiplantae</taxon>
        <taxon>Streptophyta</taxon>
        <taxon>Embryophyta</taxon>
        <taxon>Bryophyta</taxon>
        <taxon>Bryophytina</taxon>
        <taxon>Bryopsida</taxon>
        <taxon>Dicranidae</taxon>
        <taxon>Pseudoditrichales</taxon>
        <taxon>Ditrichaceae</taxon>
        <taxon>Ceratodon</taxon>
    </lineage>
</organism>
<dbReference type="PANTHER" id="PTHR43173:SF19">
    <property type="entry name" value="AARF DOMAIN-CONTAINING PROTEIN KINASE 1"/>
    <property type="match status" value="1"/>
</dbReference>
<proteinExistence type="inferred from homology"/>
<keyword evidence="3" id="KW-0472">Membrane</keyword>
<feature type="region of interest" description="Disordered" evidence="2">
    <location>
        <begin position="12"/>
        <end position="38"/>
    </location>
</feature>
<accession>A0A8T0IKI0</accession>
<dbReference type="GO" id="GO:0005743">
    <property type="term" value="C:mitochondrial inner membrane"/>
    <property type="evidence" value="ECO:0007669"/>
    <property type="project" value="TreeGrafter"/>
</dbReference>
<protein>
    <recommendedName>
        <fullName evidence="4">ABC1 atypical kinase-like domain-containing protein</fullName>
    </recommendedName>
</protein>
<gene>
    <name evidence="5" type="ORF">KC19_3G105800</name>
</gene>
<dbReference type="PANTHER" id="PTHR43173">
    <property type="entry name" value="ABC1 FAMILY PROTEIN"/>
    <property type="match status" value="1"/>
</dbReference>
<feature type="compositionally biased region" description="Polar residues" evidence="2">
    <location>
        <begin position="19"/>
        <end position="33"/>
    </location>
</feature>
<dbReference type="EMBL" id="CM026423">
    <property type="protein sequence ID" value="KAG0583058.1"/>
    <property type="molecule type" value="Genomic_DNA"/>
</dbReference>
<evidence type="ECO:0000313" key="6">
    <source>
        <dbReference type="Proteomes" id="UP000822688"/>
    </source>
</evidence>
<keyword evidence="3" id="KW-1133">Transmembrane helix</keyword>
<dbReference type="SUPFAM" id="SSF56112">
    <property type="entry name" value="Protein kinase-like (PK-like)"/>
    <property type="match status" value="1"/>
</dbReference>
<name>A0A8T0IKI0_CERPU</name>
<evidence type="ECO:0000256" key="1">
    <source>
        <dbReference type="ARBA" id="ARBA00009670"/>
    </source>
</evidence>
<keyword evidence="3" id="KW-0812">Transmembrane</keyword>
<comment type="similarity">
    <text evidence="1">Belongs to the protein kinase superfamily. ADCK protein kinase family.</text>
</comment>
<dbReference type="GO" id="GO:0007005">
    <property type="term" value="P:mitochondrion organization"/>
    <property type="evidence" value="ECO:0007669"/>
    <property type="project" value="TreeGrafter"/>
</dbReference>
<dbReference type="InterPro" id="IPR011009">
    <property type="entry name" value="Kinase-like_dom_sf"/>
</dbReference>
<keyword evidence="6" id="KW-1185">Reference proteome</keyword>
<dbReference type="Proteomes" id="UP000822688">
    <property type="component" value="Chromosome 3"/>
</dbReference>
<dbReference type="Pfam" id="PF03109">
    <property type="entry name" value="ABC1"/>
    <property type="match status" value="1"/>
</dbReference>
<dbReference type="GO" id="GO:0055088">
    <property type="term" value="P:lipid homeostasis"/>
    <property type="evidence" value="ECO:0007669"/>
    <property type="project" value="TreeGrafter"/>
</dbReference>
<evidence type="ECO:0000259" key="4">
    <source>
        <dbReference type="Pfam" id="PF03109"/>
    </source>
</evidence>
<evidence type="ECO:0000313" key="5">
    <source>
        <dbReference type="EMBL" id="KAG0583058.1"/>
    </source>
</evidence>
<reference evidence="5" key="1">
    <citation type="submission" date="2020-06" db="EMBL/GenBank/DDBJ databases">
        <title>WGS assembly of Ceratodon purpureus strain R40.</title>
        <authorList>
            <person name="Carey S.B."/>
            <person name="Jenkins J."/>
            <person name="Shu S."/>
            <person name="Lovell J.T."/>
            <person name="Sreedasyam A."/>
            <person name="Maumus F."/>
            <person name="Tiley G.P."/>
            <person name="Fernandez-Pozo N."/>
            <person name="Barry K."/>
            <person name="Chen C."/>
            <person name="Wang M."/>
            <person name="Lipzen A."/>
            <person name="Daum C."/>
            <person name="Saski C.A."/>
            <person name="Payton A.C."/>
            <person name="Mcbreen J.C."/>
            <person name="Conrad R.E."/>
            <person name="Kollar L.M."/>
            <person name="Olsson S."/>
            <person name="Huttunen S."/>
            <person name="Landis J.B."/>
            <person name="Wickett N.J."/>
            <person name="Johnson M.G."/>
            <person name="Rensing S.A."/>
            <person name="Grimwood J."/>
            <person name="Schmutz J."/>
            <person name="Mcdaniel S.F."/>
        </authorList>
    </citation>
    <scope>NUCLEOTIDE SEQUENCE</scope>
    <source>
        <strain evidence="5">R40</strain>
    </source>
</reference>
<dbReference type="CDD" id="cd13969">
    <property type="entry name" value="ADCK1-like"/>
    <property type="match status" value="1"/>
</dbReference>
<dbReference type="AlphaFoldDB" id="A0A8T0IKI0"/>
<feature type="domain" description="ABC1 atypical kinase-like" evidence="4">
    <location>
        <begin position="161"/>
        <end position="410"/>
    </location>
</feature>
<evidence type="ECO:0000256" key="2">
    <source>
        <dbReference type="SAM" id="MobiDB-lite"/>
    </source>
</evidence>
<sequence>MLTRAFRIGVANLSPGRKPSSTSRSLSHQAQDSTPRRSWGSSIVRTLILGSAIGAGCWVGSGDKPYRRMKLLYIIPLRMARNVVTASEMVTDYMVTLYGISEGTVEMENARHEVHLRNAERLKNLCFKNGGIYIKLGQHIGQLDYLVPREFVQTMRASTLNKCPIQTFAQVRDVFLAELGLYPSEIFAEFSEVPMASASLAQVHAARTHDGRKVAVKVQHTHLTDTSDADIHTVDFIVHVGHWLFPHFDYRWLVAEMRESLPNELDFMKEGKNAEQCVENFAKMSPHIAPNIYVPQVFWEISTPRLMCMEFMEGMGVTDVTAMKEHGIDPKDVAHLISETFAEMIFHHGFVHCDPHAANMMLRVKPGTENEPQLILLDHGLYKTLGPELRSNYANLWKALVFAKVDDIKAYSLKMGAGEDLYTLFASILTMRPWRKVVAKSHDHLQFSAEPEDVDEIQDYASNSLLKITELLRRLPRVILLLLKTNDCLRAVDNALGAPTNSFVIVGRASSNAVSELQRTGPAAPILKLWDKLEVETRLWVWQTAAAAFSAEINFLKLGIFVVPAVLLVYLRRMN</sequence>
<dbReference type="Gene3D" id="1.10.510.10">
    <property type="entry name" value="Transferase(Phosphotransferase) domain 1"/>
    <property type="match status" value="1"/>
</dbReference>
<comment type="caution">
    <text evidence="5">The sequence shown here is derived from an EMBL/GenBank/DDBJ whole genome shotgun (WGS) entry which is preliminary data.</text>
</comment>
<feature type="transmembrane region" description="Helical" evidence="3">
    <location>
        <begin position="553"/>
        <end position="571"/>
    </location>
</feature>